<keyword evidence="2" id="KW-1185">Reference proteome</keyword>
<organism evidence="1 2">
    <name type="scientific">Desulforhabdus amnigena</name>
    <dbReference type="NCBI Taxonomy" id="40218"/>
    <lineage>
        <taxon>Bacteria</taxon>
        <taxon>Pseudomonadati</taxon>
        <taxon>Thermodesulfobacteriota</taxon>
        <taxon>Syntrophobacteria</taxon>
        <taxon>Syntrophobacterales</taxon>
        <taxon>Syntrophobacteraceae</taxon>
        <taxon>Desulforhabdus</taxon>
    </lineage>
</organism>
<evidence type="ECO:0000313" key="2">
    <source>
        <dbReference type="Proteomes" id="UP001144372"/>
    </source>
</evidence>
<proteinExistence type="predicted"/>
<sequence length="294" mass="34779">MLNGFDWLRRSRTGAELLATLRYLSENPDFPLTRTEIGAPHSATEGPCQRCWIYPRIDAGEPYCKDCSEILQRVHGLSTASRHAAILWGFFNQLPTEILQWEGKNRNKHLLGSYIHDANHFLIVMDRRELRPWLQDLTIYYGFDLRGILQIFPTTGAGTRTCMGDILCRAVHRDLYLPMGQMHIRFYSAPYQLLNPRLRDLKGMLTFDLSDFLKLLEMAEIFRALLRPEEQQEFRDLLSIRDKQESQFYWGRFLGRLEQRARDMLTAWKMRQWPKNRIKVFYELLDYVQLIQAD</sequence>
<dbReference type="AlphaFoldDB" id="A0A9W6FRM5"/>
<gene>
    <name evidence="1" type="ORF">DAMNIGENAA_11250</name>
</gene>
<dbReference type="Proteomes" id="UP001144372">
    <property type="component" value="Unassembled WGS sequence"/>
</dbReference>
<dbReference type="RefSeq" id="WP_281792836.1">
    <property type="nucleotide sequence ID" value="NZ_BSDR01000001.1"/>
</dbReference>
<reference evidence="1" key="1">
    <citation type="submission" date="2022-12" db="EMBL/GenBank/DDBJ databases">
        <title>Reference genome sequencing for broad-spectrum identification of bacterial and archaeal isolates by mass spectrometry.</title>
        <authorList>
            <person name="Sekiguchi Y."/>
            <person name="Tourlousse D.M."/>
        </authorList>
    </citation>
    <scope>NUCLEOTIDE SEQUENCE</scope>
    <source>
        <strain evidence="1">ASRB1</strain>
    </source>
</reference>
<accession>A0A9W6FRM5</accession>
<comment type="caution">
    <text evidence="1">The sequence shown here is derived from an EMBL/GenBank/DDBJ whole genome shotgun (WGS) entry which is preliminary data.</text>
</comment>
<protein>
    <submittedName>
        <fullName evidence="1">Uncharacterized protein</fullName>
    </submittedName>
</protein>
<name>A0A9W6FRM5_9BACT</name>
<evidence type="ECO:0000313" key="1">
    <source>
        <dbReference type="EMBL" id="GLI33692.1"/>
    </source>
</evidence>
<dbReference type="EMBL" id="BSDR01000001">
    <property type="protein sequence ID" value="GLI33692.1"/>
    <property type="molecule type" value="Genomic_DNA"/>
</dbReference>